<dbReference type="Gene3D" id="1.10.540.10">
    <property type="entry name" value="Acyl-CoA dehydrogenase/oxidase, N-terminal domain"/>
    <property type="match status" value="1"/>
</dbReference>
<dbReference type="Proteomes" id="UP000237271">
    <property type="component" value="Unassembled WGS sequence"/>
</dbReference>
<dbReference type="EMBL" id="NCKW01002194">
    <property type="protein sequence ID" value="POM78026.1"/>
    <property type="molecule type" value="Genomic_DNA"/>
</dbReference>
<evidence type="ECO:0000313" key="2">
    <source>
        <dbReference type="EMBL" id="POM78026.1"/>
    </source>
</evidence>
<evidence type="ECO:0000259" key="1">
    <source>
        <dbReference type="Pfam" id="PF14749"/>
    </source>
</evidence>
<comment type="caution">
    <text evidence="2">The sequence shown here is derived from an EMBL/GenBank/DDBJ whole genome shotgun (WGS) entry which is preliminary data.</text>
</comment>
<protein>
    <submittedName>
        <fullName evidence="2">Acyl-CoA dehydrogenase/oxidase</fullName>
    </submittedName>
</protein>
<feature type="domain" description="Acyl-coenzyme A oxidase N-terminal" evidence="1">
    <location>
        <begin position="46"/>
        <end position="120"/>
    </location>
</feature>
<dbReference type="InterPro" id="IPR029320">
    <property type="entry name" value="Acyl-CoA_ox_N"/>
</dbReference>
<dbReference type="InterPro" id="IPR037069">
    <property type="entry name" value="AcylCoA_DH/ox_N_sf"/>
</dbReference>
<sequence>MSDTSSTTRRLAALSRQLQPAPCAVSTRDQTVAELAAERARASFSSRVMADFIFGGRKQTELRLEAMQMLEKHPEFRSDVGIFDRSLAQRREHTLQRVRRLYTLFMEHGTDVDKRETLADIVGVFDLPL</sequence>
<dbReference type="OrthoDB" id="182244at2759"/>
<dbReference type="AlphaFoldDB" id="A0A2P4YJQ5"/>
<feature type="non-terminal residue" evidence="2">
    <location>
        <position position="129"/>
    </location>
</feature>
<name>A0A2P4YJQ5_9STRA</name>
<accession>A0A2P4YJQ5</accession>
<keyword evidence="3" id="KW-1185">Reference proteome</keyword>
<dbReference type="Pfam" id="PF14749">
    <property type="entry name" value="Acyl-CoA_ox_N"/>
    <property type="match status" value="1"/>
</dbReference>
<proteinExistence type="predicted"/>
<evidence type="ECO:0000313" key="3">
    <source>
        <dbReference type="Proteomes" id="UP000237271"/>
    </source>
</evidence>
<organism evidence="2 3">
    <name type="scientific">Phytophthora palmivora</name>
    <dbReference type="NCBI Taxonomy" id="4796"/>
    <lineage>
        <taxon>Eukaryota</taxon>
        <taxon>Sar</taxon>
        <taxon>Stramenopiles</taxon>
        <taxon>Oomycota</taxon>
        <taxon>Peronosporomycetes</taxon>
        <taxon>Peronosporales</taxon>
        <taxon>Peronosporaceae</taxon>
        <taxon>Phytophthora</taxon>
    </lineage>
</organism>
<dbReference type="GO" id="GO:0016627">
    <property type="term" value="F:oxidoreductase activity, acting on the CH-CH group of donors"/>
    <property type="evidence" value="ECO:0007669"/>
    <property type="project" value="InterPro"/>
</dbReference>
<reference evidence="2 3" key="1">
    <citation type="journal article" date="2017" name="Genome Biol. Evol.">
        <title>Phytophthora megakarya and P. palmivora, closely related causal agents of cacao black pod rot, underwent increases in genome sizes and gene numbers by different mechanisms.</title>
        <authorList>
            <person name="Ali S.S."/>
            <person name="Shao J."/>
            <person name="Lary D.J."/>
            <person name="Kronmiller B."/>
            <person name="Shen D."/>
            <person name="Strem M.D."/>
            <person name="Amoako-Attah I."/>
            <person name="Akrofi A.Y."/>
            <person name="Begoude B.A."/>
            <person name="Ten Hoopen G.M."/>
            <person name="Coulibaly K."/>
            <person name="Kebe B.I."/>
            <person name="Melnick R.L."/>
            <person name="Guiltinan M.J."/>
            <person name="Tyler B.M."/>
            <person name="Meinhardt L.W."/>
            <person name="Bailey B.A."/>
        </authorList>
    </citation>
    <scope>NUCLEOTIDE SEQUENCE [LARGE SCALE GENOMIC DNA]</scope>
    <source>
        <strain evidence="3">sbr112.9</strain>
    </source>
</reference>
<gene>
    <name evidence="2" type="ORF">PHPALM_4497</name>
</gene>
<dbReference type="GO" id="GO:0050660">
    <property type="term" value="F:flavin adenine dinucleotide binding"/>
    <property type="evidence" value="ECO:0007669"/>
    <property type="project" value="InterPro"/>
</dbReference>